<dbReference type="STRING" id="111780.Sta7437_2814"/>
<dbReference type="InterPro" id="IPR027417">
    <property type="entry name" value="P-loop_NTPase"/>
</dbReference>
<name>K9XUQ5_STAC7</name>
<evidence type="ECO:0000313" key="2">
    <source>
        <dbReference type="Proteomes" id="UP000010473"/>
    </source>
</evidence>
<dbReference type="PANTHER" id="PTHR37816">
    <property type="entry name" value="YALI0E33011P"/>
    <property type="match status" value="1"/>
</dbReference>
<sequence length="162" mass="18788">MNKIVIFGNSGSGKSTMALALKQNYELAHLDLDTLAWEVENPTVRRNMEDSLKDLSEFIKTNDNWVIEGCYSSLLTEAIRHCTKLIFLNPGIDTCVQNCLARPWESHKYPSPEAQHENLTMLLDWVKEYETRDDEFSLQSHRQLFEEFAGEKIEYLSNQRSL</sequence>
<dbReference type="SUPFAM" id="SSF52540">
    <property type="entry name" value="P-loop containing nucleoside triphosphate hydrolases"/>
    <property type="match status" value="1"/>
</dbReference>
<keyword evidence="2" id="KW-1185">Reference proteome</keyword>
<accession>K9XUQ5</accession>
<reference evidence="2" key="1">
    <citation type="journal article" date="2013" name="Proc. Natl. Acad. Sci. U.S.A.">
        <title>Improving the coverage of the cyanobacterial phylum using diversity-driven genome sequencing.</title>
        <authorList>
            <person name="Shih P.M."/>
            <person name="Wu D."/>
            <person name="Latifi A."/>
            <person name="Axen S.D."/>
            <person name="Fewer D.P."/>
            <person name="Talla E."/>
            <person name="Calteau A."/>
            <person name="Cai F."/>
            <person name="Tandeau de Marsac N."/>
            <person name="Rippka R."/>
            <person name="Herdman M."/>
            <person name="Sivonen K."/>
            <person name="Coursin T."/>
            <person name="Laurent T."/>
            <person name="Goodwin L."/>
            <person name="Nolan M."/>
            <person name="Davenport K.W."/>
            <person name="Han C.S."/>
            <person name="Rubin E.M."/>
            <person name="Eisen J.A."/>
            <person name="Woyke T."/>
            <person name="Gugger M."/>
            <person name="Kerfeld C.A."/>
        </authorList>
    </citation>
    <scope>NUCLEOTIDE SEQUENCE [LARGE SCALE GENOMIC DNA]</scope>
    <source>
        <strain evidence="2">ATCC 29371 / PCC 7437</strain>
    </source>
</reference>
<protein>
    <recommendedName>
        <fullName evidence="3">Shikimate kinase</fullName>
    </recommendedName>
</protein>
<dbReference type="OrthoDB" id="1201990at2"/>
<dbReference type="RefSeq" id="WP_015194003.1">
    <property type="nucleotide sequence ID" value="NC_019748.1"/>
</dbReference>
<gene>
    <name evidence="1" type="ordered locus">Sta7437_2814</name>
</gene>
<dbReference type="EMBL" id="CP003653">
    <property type="protein sequence ID" value="AFZ36335.1"/>
    <property type="molecule type" value="Genomic_DNA"/>
</dbReference>
<dbReference type="eggNOG" id="COG0563">
    <property type="taxonomic scope" value="Bacteria"/>
</dbReference>
<evidence type="ECO:0000313" key="1">
    <source>
        <dbReference type="EMBL" id="AFZ36335.1"/>
    </source>
</evidence>
<dbReference type="PANTHER" id="PTHR37816:SF2">
    <property type="entry name" value="DNA TOPOLOGY MODULATION PROTEIN FLAR-RELATED PROTEIN"/>
    <property type="match status" value="1"/>
</dbReference>
<dbReference type="Gene3D" id="3.40.50.300">
    <property type="entry name" value="P-loop containing nucleotide triphosphate hydrolases"/>
    <property type="match status" value="1"/>
</dbReference>
<evidence type="ECO:0008006" key="3">
    <source>
        <dbReference type="Google" id="ProtNLM"/>
    </source>
</evidence>
<proteinExistence type="predicted"/>
<dbReference type="HOGENOM" id="CLU_092618_2_0_3"/>
<dbReference type="Proteomes" id="UP000010473">
    <property type="component" value="Chromosome"/>
</dbReference>
<dbReference type="KEGG" id="scs:Sta7437_2814"/>
<organism evidence="1 2">
    <name type="scientific">Stanieria cyanosphaera (strain ATCC 29371 / PCC 7437)</name>
    <dbReference type="NCBI Taxonomy" id="111780"/>
    <lineage>
        <taxon>Bacteria</taxon>
        <taxon>Bacillati</taxon>
        <taxon>Cyanobacteriota</taxon>
        <taxon>Cyanophyceae</taxon>
        <taxon>Pleurocapsales</taxon>
        <taxon>Dermocarpellaceae</taxon>
        <taxon>Stanieria</taxon>
    </lineage>
</organism>
<dbReference type="AlphaFoldDB" id="K9XUQ5"/>
<dbReference type="InterPro" id="IPR052922">
    <property type="entry name" value="Cytidylate_Kinase-2"/>
</dbReference>